<gene>
    <name evidence="2" type="ORF">GCM10010470_43780</name>
</gene>
<evidence type="ECO:0000313" key="3">
    <source>
        <dbReference type="Proteomes" id="UP001500979"/>
    </source>
</evidence>
<evidence type="ECO:0000313" key="2">
    <source>
        <dbReference type="EMBL" id="GAA2803865.1"/>
    </source>
</evidence>
<reference evidence="2 3" key="1">
    <citation type="journal article" date="2019" name="Int. J. Syst. Evol. Microbiol.">
        <title>The Global Catalogue of Microorganisms (GCM) 10K type strain sequencing project: providing services to taxonomists for standard genome sequencing and annotation.</title>
        <authorList>
            <consortium name="The Broad Institute Genomics Platform"/>
            <consortium name="The Broad Institute Genome Sequencing Center for Infectious Disease"/>
            <person name="Wu L."/>
            <person name="Ma J."/>
        </authorList>
    </citation>
    <scope>NUCLEOTIDE SEQUENCE [LARGE SCALE GENOMIC DNA]</scope>
    <source>
        <strain evidence="2 3">JCM 9383</strain>
    </source>
</reference>
<dbReference type="RefSeq" id="WP_344682588.1">
    <property type="nucleotide sequence ID" value="NZ_BAAAUX010000019.1"/>
</dbReference>
<dbReference type="Proteomes" id="UP001500979">
    <property type="component" value="Unassembled WGS sequence"/>
</dbReference>
<organism evidence="2 3">
    <name type="scientific">Saccharopolyspora taberi</name>
    <dbReference type="NCBI Taxonomy" id="60895"/>
    <lineage>
        <taxon>Bacteria</taxon>
        <taxon>Bacillati</taxon>
        <taxon>Actinomycetota</taxon>
        <taxon>Actinomycetes</taxon>
        <taxon>Pseudonocardiales</taxon>
        <taxon>Pseudonocardiaceae</taxon>
        <taxon>Saccharopolyspora</taxon>
    </lineage>
</organism>
<keyword evidence="1" id="KW-0812">Transmembrane</keyword>
<accession>A0ABN3VGV2</accession>
<keyword evidence="3" id="KW-1185">Reference proteome</keyword>
<evidence type="ECO:0000256" key="1">
    <source>
        <dbReference type="SAM" id="Phobius"/>
    </source>
</evidence>
<keyword evidence="1" id="KW-0472">Membrane</keyword>
<feature type="transmembrane region" description="Helical" evidence="1">
    <location>
        <begin position="21"/>
        <end position="42"/>
    </location>
</feature>
<name>A0ABN3VGV2_9PSEU</name>
<proteinExistence type="predicted"/>
<dbReference type="EMBL" id="BAAAUX010000019">
    <property type="protein sequence ID" value="GAA2803865.1"/>
    <property type="molecule type" value="Genomic_DNA"/>
</dbReference>
<sequence>MTSPETPNHEEKRRLDLGGCGPLIIMLVLALAAAAFVIWYVIDRISSLNLF</sequence>
<keyword evidence="1" id="KW-1133">Transmembrane helix</keyword>
<comment type="caution">
    <text evidence="2">The sequence shown here is derived from an EMBL/GenBank/DDBJ whole genome shotgun (WGS) entry which is preliminary data.</text>
</comment>
<protein>
    <submittedName>
        <fullName evidence="2">Uncharacterized protein</fullName>
    </submittedName>
</protein>